<dbReference type="AlphaFoldDB" id="A0A7Y0FM84"/>
<accession>A0A7Y0FM84</accession>
<name>A0A7Y0FM84_9BACT</name>
<proteinExistence type="predicted"/>
<organism evidence="1 2">
    <name type="scientific">Hymenobacter polaris</name>
    <dbReference type="NCBI Taxonomy" id="2682546"/>
    <lineage>
        <taxon>Bacteria</taxon>
        <taxon>Pseudomonadati</taxon>
        <taxon>Bacteroidota</taxon>
        <taxon>Cytophagia</taxon>
        <taxon>Cytophagales</taxon>
        <taxon>Hymenobacteraceae</taxon>
        <taxon>Hymenobacter</taxon>
    </lineage>
</organism>
<comment type="caution">
    <text evidence="1">The sequence shown here is derived from an EMBL/GenBank/DDBJ whole genome shotgun (WGS) entry which is preliminary data.</text>
</comment>
<reference evidence="1 2" key="1">
    <citation type="submission" date="2020-04" db="EMBL/GenBank/DDBJ databases">
        <title>Hymenobacter polaris sp. nov., isolated from Arctic soil.</title>
        <authorList>
            <person name="Dahal R.H."/>
        </authorList>
    </citation>
    <scope>NUCLEOTIDE SEQUENCE [LARGE SCALE GENOMIC DNA]</scope>
    <source>
        <strain evidence="1 2">RP-2-7</strain>
    </source>
</reference>
<dbReference type="EMBL" id="JABBGH010000001">
    <property type="protein sequence ID" value="NML65159.1"/>
    <property type="molecule type" value="Genomic_DNA"/>
</dbReference>
<dbReference type="RefSeq" id="WP_169530411.1">
    <property type="nucleotide sequence ID" value="NZ_JABBGH010000001.1"/>
</dbReference>
<evidence type="ECO:0000313" key="2">
    <source>
        <dbReference type="Proteomes" id="UP000559626"/>
    </source>
</evidence>
<evidence type="ECO:0000313" key="1">
    <source>
        <dbReference type="EMBL" id="NML65159.1"/>
    </source>
</evidence>
<protein>
    <submittedName>
        <fullName evidence="1">Uncharacterized protein</fullName>
    </submittedName>
</protein>
<keyword evidence="2" id="KW-1185">Reference proteome</keyword>
<gene>
    <name evidence="1" type="ORF">HHL22_08070</name>
</gene>
<dbReference type="Proteomes" id="UP000559626">
    <property type="component" value="Unassembled WGS sequence"/>
</dbReference>
<sequence>MKKLTFHSWETCKSQERFILLLCHLGGLRVARARVLIQHVLAQQPQTLELPDKVAAELRAQAEAIGIACAYE</sequence>